<dbReference type="OMA" id="WENEEDF"/>
<protein>
    <submittedName>
        <fullName evidence="2">Uncharacterized protein</fullName>
    </submittedName>
</protein>
<evidence type="ECO:0000313" key="2">
    <source>
        <dbReference type="EMBL" id="ELP85678.1"/>
    </source>
</evidence>
<dbReference type="GeneID" id="14884668"/>
<evidence type="ECO:0000313" key="3">
    <source>
        <dbReference type="Proteomes" id="UP000014680"/>
    </source>
</evidence>
<dbReference type="OrthoDB" id="10311281at2759"/>
<dbReference type="Proteomes" id="UP000014680">
    <property type="component" value="Unassembled WGS sequence"/>
</dbReference>
<keyword evidence="3" id="KW-1185">Reference proteome</keyword>
<evidence type="ECO:0000256" key="1">
    <source>
        <dbReference type="SAM" id="MobiDB-lite"/>
    </source>
</evidence>
<sequence>MSNPYQTCPPEFYQQFKMLRKQQAAAQQAPQTIMVPVPVVPQQRIQRKPALNQTLQPMQGRRGYVSQTFDASQYAKMKAMMRPQMAPQHVIYTDQNVVPQMVQPQIATQQPPMRYVRYQQGYDQQNRVEQQRRDSGRLAEIRGQIDALNAEVASICLRNDFEEDYTCQRVGAVAPNPTAMKYGRIQNPTHYQDELADQYDPSNMDMNFFSPSMSPQSFVQNFQDNDEFDDWENEEDFSMMQPIQIQPIQPMKPVAVRQEQPLYVPVQQVPYQNYGQLQYQQQQFVNPPQRNGGGMFANPYRNKGAQPKIKIQPVQPVQQVQRSYGQQPQQRFQQGGPWQNSAFAYYQ</sequence>
<feature type="compositionally biased region" description="Low complexity" evidence="1">
    <location>
        <begin position="314"/>
        <end position="339"/>
    </location>
</feature>
<dbReference type="VEuPathDB" id="AmoebaDB:EIN_409970"/>
<reference evidence="2 3" key="1">
    <citation type="submission" date="2012-10" db="EMBL/GenBank/DDBJ databases">
        <authorList>
            <person name="Zafar N."/>
            <person name="Inman J."/>
            <person name="Hall N."/>
            <person name="Lorenzi H."/>
            <person name="Caler E."/>
        </authorList>
    </citation>
    <scope>NUCLEOTIDE SEQUENCE [LARGE SCALE GENOMIC DNA]</scope>
    <source>
        <strain evidence="2 3">IP1</strain>
    </source>
</reference>
<dbReference type="RefSeq" id="XP_004185024.1">
    <property type="nucleotide sequence ID" value="XM_004184976.1"/>
</dbReference>
<dbReference type="AlphaFoldDB" id="A0A0A1U2D2"/>
<dbReference type="KEGG" id="eiv:EIN_409970"/>
<name>A0A0A1U2D2_ENTIV</name>
<gene>
    <name evidence="2" type="ORF">EIN_409970</name>
</gene>
<feature type="region of interest" description="Disordered" evidence="1">
    <location>
        <begin position="314"/>
        <end position="340"/>
    </location>
</feature>
<accession>A0A0A1U2D2</accession>
<proteinExistence type="predicted"/>
<organism evidence="2 3">
    <name type="scientific">Entamoeba invadens IP1</name>
    <dbReference type="NCBI Taxonomy" id="370355"/>
    <lineage>
        <taxon>Eukaryota</taxon>
        <taxon>Amoebozoa</taxon>
        <taxon>Evosea</taxon>
        <taxon>Archamoebae</taxon>
        <taxon>Mastigamoebida</taxon>
        <taxon>Entamoebidae</taxon>
        <taxon>Entamoeba</taxon>
    </lineage>
</organism>
<dbReference type="EMBL" id="KB207048">
    <property type="protein sequence ID" value="ELP85678.1"/>
    <property type="molecule type" value="Genomic_DNA"/>
</dbReference>